<name>A0AAU7W6I2_9MICO</name>
<evidence type="ECO:0000313" key="1">
    <source>
        <dbReference type="EMBL" id="XBX82282.1"/>
    </source>
</evidence>
<proteinExistence type="predicted"/>
<dbReference type="RefSeq" id="WP_350348303.1">
    <property type="nucleotide sequence ID" value="NZ_CP158374.1"/>
</dbReference>
<gene>
    <name evidence="1" type="ORF">ABIQ69_16975</name>
</gene>
<accession>A0AAU7W6I2</accession>
<protein>
    <submittedName>
        <fullName evidence="1">Uncharacterized protein</fullName>
    </submittedName>
</protein>
<dbReference type="InterPro" id="IPR032710">
    <property type="entry name" value="NTF2-like_dom_sf"/>
</dbReference>
<dbReference type="SUPFAM" id="SSF54427">
    <property type="entry name" value="NTF2-like"/>
    <property type="match status" value="1"/>
</dbReference>
<reference evidence="1" key="1">
    <citation type="submission" date="2024-05" db="EMBL/GenBank/DDBJ databases">
        <authorList>
            <person name="Yu L."/>
        </authorList>
    </citation>
    <scope>NUCLEOTIDE SEQUENCE</scope>
    <source>
        <strain evidence="1">G08B096</strain>
    </source>
</reference>
<dbReference type="AlphaFoldDB" id="A0AAU7W6I2"/>
<dbReference type="EMBL" id="CP158374">
    <property type="protein sequence ID" value="XBX82282.1"/>
    <property type="molecule type" value="Genomic_DNA"/>
</dbReference>
<organism evidence="1">
    <name type="scientific">Agromyces sp. G08B096</name>
    <dbReference type="NCBI Taxonomy" id="3156399"/>
    <lineage>
        <taxon>Bacteria</taxon>
        <taxon>Bacillati</taxon>
        <taxon>Actinomycetota</taxon>
        <taxon>Actinomycetes</taxon>
        <taxon>Micrococcales</taxon>
        <taxon>Microbacteriaceae</taxon>
        <taxon>Agromyces</taxon>
    </lineage>
</organism>
<sequence length="48" mass="5223">MISGDYAFLVWSGDADGRSAIDGADSFVVRNGRIVMQTVHFRMTAEDG</sequence>